<dbReference type="PANTHER" id="PTHR46145">
    <property type="entry name" value="HEPARANASE"/>
    <property type="match status" value="1"/>
</dbReference>
<dbReference type="GeneID" id="101385580"/>
<gene>
    <name evidence="3" type="primary">LOC101385580</name>
</gene>
<protein>
    <submittedName>
        <fullName evidence="3">Inactive heparanase-2-like</fullName>
    </submittedName>
</protein>
<organism evidence="2 3">
    <name type="scientific">Odobenus rosmarus divergens</name>
    <name type="common">Pacific walrus</name>
    <dbReference type="NCBI Taxonomy" id="9708"/>
    <lineage>
        <taxon>Eukaryota</taxon>
        <taxon>Metazoa</taxon>
        <taxon>Chordata</taxon>
        <taxon>Craniata</taxon>
        <taxon>Vertebrata</taxon>
        <taxon>Euteleostomi</taxon>
        <taxon>Mammalia</taxon>
        <taxon>Eutheria</taxon>
        <taxon>Laurasiatheria</taxon>
        <taxon>Carnivora</taxon>
        <taxon>Caniformia</taxon>
        <taxon>Pinnipedia</taxon>
        <taxon>Odobenidae</taxon>
        <taxon>Odobenus</taxon>
    </lineage>
</organism>
<dbReference type="InParanoid" id="A0A2U3X2Q1"/>
<feature type="signal peptide" evidence="1">
    <location>
        <begin position="1"/>
        <end position="38"/>
    </location>
</feature>
<accession>A0A2U3X2Q1</accession>
<evidence type="ECO:0000256" key="1">
    <source>
        <dbReference type="SAM" id="SignalP"/>
    </source>
</evidence>
<dbReference type="KEGG" id="oro:101385580"/>
<evidence type="ECO:0000313" key="2">
    <source>
        <dbReference type="Proteomes" id="UP000245340"/>
    </source>
</evidence>
<keyword evidence="1" id="KW-0732">Signal</keyword>
<dbReference type="RefSeq" id="XP_004416418.1">
    <property type="nucleotide sequence ID" value="XM_004416361.1"/>
</dbReference>
<dbReference type="GO" id="GO:0030198">
    <property type="term" value="P:extracellular matrix organization"/>
    <property type="evidence" value="ECO:0007669"/>
    <property type="project" value="TreeGrafter"/>
</dbReference>
<dbReference type="Proteomes" id="UP000245340">
    <property type="component" value="Unplaced"/>
</dbReference>
<dbReference type="PANTHER" id="PTHR46145:SF1">
    <property type="entry name" value="INACTIVE HEPARANASE-2"/>
    <property type="match status" value="1"/>
</dbReference>
<name>A0A2U3X2Q1_ODORO</name>
<keyword evidence="2" id="KW-1185">Reference proteome</keyword>
<dbReference type="GO" id="GO:0005615">
    <property type="term" value="C:extracellular space"/>
    <property type="evidence" value="ECO:0007669"/>
    <property type="project" value="TreeGrafter"/>
</dbReference>
<reference evidence="3" key="1">
    <citation type="submission" date="2025-08" db="UniProtKB">
        <authorList>
            <consortium name="RefSeq"/>
        </authorList>
    </citation>
    <scope>IDENTIFICATION</scope>
</reference>
<sequence length="336" mass="37966">MRVLCAFPEAMPSSNSRPPECLAPVAFFLALLLHLSLSSQVGDRRPLPVDRAPGLKEKTLILLDVSTKNPVRTVNENFLSLQLDPSIIHDGWLDFLSSKRLVTLARGLSPAFLRFGGKRTDFLQFQNLRNPAKSRGGPGPDYYLKNYEDDIVRSDVALDKQKGCKIAQHPDVMLELQREKAAQMHLVLLKEQFSNTYSNLILTGKAIGVIWNLRFKLLESTLSTFTLTTCLLSTKQTYPREEPLSCSYFSQAASKSPQAFSTFFTQMRVQRWYLAADRAFGVPQFVYMKVHKVLVPVLDSKVDWDTYGQLYCVTVANELSKRSSYFPVVAYSSNFS</sequence>
<feature type="chain" id="PRO_5015608031" evidence="1">
    <location>
        <begin position="39"/>
        <end position="336"/>
    </location>
</feature>
<evidence type="ECO:0000313" key="3">
    <source>
        <dbReference type="RefSeq" id="XP_004416418.1"/>
    </source>
</evidence>
<proteinExistence type="predicted"/>
<dbReference type="STRING" id="9708.A0A2U3X2Q1"/>
<dbReference type="AlphaFoldDB" id="A0A2U3X2Q1"/>
<dbReference type="GO" id="GO:0031012">
    <property type="term" value="C:extracellular matrix"/>
    <property type="evidence" value="ECO:0007669"/>
    <property type="project" value="TreeGrafter"/>
</dbReference>